<dbReference type="InterPro" id="IPR036986">
    <property type="entry name" value="S4_RNA-bd_sf"/>
</dbReference>
<name>X0WX39_9ZZZZ</name>
<dbReference type="EMBL" id="BARS01045687">
    <property type="protein sequence ID" value="GAG35509.1"/>
    <property type="molecule type" value="Genomic_DNA"/>
</dbReference>
<organism evidence="1">
    <name type="scientific">marine sediment metagenome</name>
    <dbReference type="NCBI Taxonomy" id="412755"/>
    <lineage>
        <taxon>unclassified sequences</taxon>
        <taxon>metagenomes</taxon>
        <taxon>ecological metagenomes</taxon>
    </lineage>
</organism>
<protein>
    <recommendedName>
        <fullName evidence="2">RNA-binding S4 domain-containing protein</fullName>
    </recommendedName>
</protein>
<dbReference type="AlphaFoldDB" id="X0WX39"/>
<dbReference type="SUPFAM" id="SSF55174">
    <property type="entry name" value="Alpha-L RNA-binding motif"/>
    <property type="match status" value="1"/>
</dbReference>
<gene>
    <name evidence="1" type="ORF">S01H1_68873</name>
</gene>
<reference evidence="1" key="1">
    <citation type="journal article" date="2014" name="Front. Microbiol.">
        <title>High frequency of phylogenetically diverse reductive dehalogenase-homologous genes in deep subseafloor sedimentary metagenomes.</title>
        <authorList>
            <person name="Kawai M."/>
            <person name="Futagami T."/>
            <person name="Toyoda A."/>
            <person name="Takaki Y."/>
            <person name="Nishi S."/>
            <person name="Hori S."/>
            <person name="Arai W."/>
            <person name="Tsubouchi T."/>
            <person name="Morono Y."/>
            <person name="Uchiyama I."/>
            <person name="Ito T."/>
            <person name="Fujiyama A."/>
            <person name="Inagaki F."/>
            <person name="Takami H."/>
        </authorList>
    </citation>
    <scope>NUCLEOTIDE SEQUENCE</scope>
    <source>
        <strain evidence="1">Expedition CK06-06</strain>
    </source>
</reference>
<comment type="caution">
    <text evidence="1">The sequence shown here is derived from an EMBL/GenBank/DDBJ whole genome shotgun (WGS) entry which is preliminary data.</text>
</comment>
<evidence type="ECO:0008006" key="2">
    <source>
        <dbReference type="Google" id="ProtNLM"/>
    </source>
</evidence>
<feature type="non-terminal residue" evidence="1">
    <location>
        <position position="1"/>
    </location>
</feature>
<proteinExistence type="predicted"/>
<dbReference type="Gene3D" id="3.10.290.10">
    <property type="entry name" value="RNA-binding S4 domain"/>
    <property type="match status" value="1"/>
</dbReference>
<dbReference type="GO" id="GO:0003723">
    <property type="term" value="F:RNA binding"/>
    <property type="evidence" value="ECO:0007669"/>
    <property type="project" value="InterPro"/>
</dbReference>
<evidence type="ECO:0000313" key="1">
    <source>
        <dbReference type="EMBL" id="GAG35509.1"/>
    </source>
</evidence>
<sequence>GLRIGVPRRIGARRVDQARRLVAEKGARLNGEPIIDPVEPIAVSAGDILQCGKRKFARLALALRNTWNGG</sequence>
<accession>X0WX39</accession>